<dbReference type="GO" id="GO:0008736">
    <property type="term" value="F:L-fucose isomerase activity"/>
    <property type="evidence" value="ECO:0007669"/>
    <property type="project" value="InterPro"/>
</dbReference>
<dbReference type="EMBL" id="SMMX01000010">
    <property type="protein sequence ID" value="TDA21275.1"/>
    <property type="molecule type" value="Genomic_DNA"/>
</dbReference>
<keyword evidence="3" id="KW-1185">Reference proteome</keyword>
<proteinExistence type="predicted"/>
<accession>A0A4R4FCQ9</accession>
<organism evidence="2 3">
    <name type="scientific">Extibacter muris</name>
    <dbReference type="NCBI Taxonomy" id="1796622"/>
    <lineage>
        <taxon>Bacteria</taxon>
        <taxon>Bacillati</taxon>
        <taxon>Bacillota</taxon>
        <taxon>Clostridia</taxon>
        <taxon>Lachnospirales</taxon>
        <taxon>Lachnospiraceae</taxon>
        <taxon>Extibacter</taxon>
    </lineage>
</organism>
<feature type="domain" description="L-fucose isomerase C-terminal" evidence="1">
    <location>
        <begin position="2"/>
        <end position="39"/>
    </location>
</feature>
<evidence type="ECO:0000259" key="1">
    <source>
        <dbReference type="Pfam" id="PF02952"/>
    </source>
</evidence>
<dbReference type="AlphaFoldDB" id="A0A4R4FCQ9"/>
<reference evidence="2 3" key="1">
    <citation type="journal article" date="2016" name="Nat. Microbiol.">
        <title>The Mouse Intestinal Bacterial Collection (miBC) provides host-specific insight into cultured diversity and functional potential of the gut microbiota.</title>
        <authorList>
            <person name="Lagkouvardos I."/>
            <person name="Pukall R."/>
            <person name="Abt B."/>
            <person name="Foesel B.U."/>
            <person name="Meier-Kolthoff J.P."/>
            <person name="Kumar N."/>
            <person name="Bresciani A."/>
            <person name="Martinez I."/>
            <person name="Just S."/>
            <person name="Ziegler C."/>
            <person name="Brugiroux S."/>
            <person name="Garzetti D."/>
            <person name="Wenning M."/>
            <person name="Bui T.P."/>
            <person name="Wang J."/>
            <person name="Hugenholtz F."/>
            <person name="Plugge C.M."/>
            <person name="Peterson D.A."/>
            <person name="Hornef M.W."/>
            <person name="Baines J.F."/>
            <person name="Smidt H."/>
            <person name="Walter J."/>
            <person name="Kristiansen K."/>
            <person name="Nielsen H.B."/>
            <person name="Haller D."/>
            <person name="Overmann J."/>
            <person name="Stecher B."/>
            <person name="Clavel T."/>
        </authorList>
    </citation>
    <scope>NUCLEOTIDE SEQUENCE [LARGE SCALE GENOMIC DNA]</scope>
    <source>
        <strain evidence="2 3">DSM 28560</strain>
    </source>
</reference>
<dbReference type="GO" id="GO:0005737">
    <property type="term" value="C:cytoplasm"/>
    <property type="evidence" value="ECO:0007669"/>
    <property type="project" value="InterPro"/>
</dbReference>
<dbReference type="GO" id="GO:0006004">
    <property type="term" value="P:fucose metabolic process"/>
    <property type="evidence" value="ECO:0007669"/>
    <property type="project" value="InterPro"/>
</dbReference>
<dbReference type="Pfam" id="PF02952">
    <property type="entry name" value="Fucose_iso_C"/>
    <property type="match status" value="1"/>
</dbReference>
<evidence type="ECO:0000313" key="2">
    <source>
        <dbReference type="EMBL" id="TDA21275.1"/>
    </source>
</evidence>
<dbReference type="InterPro" id="IPR015888">
    <property type="entry name" value="Fuc_isomerase_C"/>
</dbReference>
<gene>
    <name evidence="2" type="ORF">E1963_12690</name>
</gene>
<protein>
    <recommendedName>
        <fullName evidence="1">L-fucose isomerase C-terminal domain-containing protein</fullName>
    </recommendedName>
</protein>
<evidence type="ECO:0000313" key="3">
    <source>
        <dbReference type="Proteomes" id="UP000295710"/>
    </source>
</evidence>
<name>A0A4R4FCQ9_9FIRM</name>
<sequence>MDYICSNGFEHHVAMNRGHSADVLAEALGKYMGVDVYCHHGKGAIR</sequence>
<dbReference type="Proteomes" id="UP000295710">
    <property type="component" value="Unassembled WGS sequence"/>
</dbReference>
<comment type="caution">
    <text evidence="2">The sequence shown here is derived from an EMBL/GenBank/DDBJ whole genome shotgun (WGS) entry which is preliminary data.</text>
</comment>